<accession>A0ABR2RD76</accession>
<reference evidence="1 2" key="1">
    <citation type="journal article" date="2024" name="G3 (Bethesda)">
        <title>Genome assembly of Hibiscus sabdariffa L. provides insights into metabolisms of medicinal natural products.</title>
        <authorList>
            <person name="Kim T."/>
        </authorList>
    </citation>
    <scope>NUCLEOTIDE SEQUENCE [LARGE SCALE GENOMIC DNA]</scope>
    <source>
        <strain evidence="1">TK-2024</strain>
        <tissue evidence="1">Old leaves</tissue>
    </source>
</reference>
<organism evidence="1 2">
    <name type="scientific">Hibiscus sabdariffa</name>
    <name type="common">roselle</name>
    <dbReference type="NCBI Taxonomy" id="183260"/>
    <lineage>
        <taxon>Eukaryota</taxon>
        <taxon>Viridiplantae</taxon>
        <taxon>Streptophyta</taxon>
        <taxon>Embryophyta</taxon>
        <taxon>Tracheophyta</taxon>
        <taxon>Spermatophyta</taxon>
        <taxon>Magnoliopsida</taxon>
        <taxon>eudicotyledons</taxon>
        <taxon>Gunneridae</taxon>
        <taxon>Pentapetalae</taxon>
        <taxon>rosids</taxon>
        <taxon>malvids</taxon>
        <taxon>Malvales</taxon>
        <taxon>Malvaceae</taxon>
        <taxon>Malvoideae</taxon>
        <taxon>Hibiscus</taxon>
    </lineage>
</organism>
<keyword evidence="2" id="KW-1185">Reference proteome</keyword>
<comment type="caution">
    <text evidence="1">The sequence shown here is derived from an EMBL/GenBank/DDBJ whole genome shotgun (WGS) entry which is preliminary data.</text>
</comment>
<gene>
    <name evidence="1" type="ORF">V6N11_043767</name>
</gene>
<dbReference type="EMBL" id="JBBPBN010000023">
    <property type="protein sequence ID" value="KAK9010900.1"/>
    <property type="molecule type" value="Genomic_DNA"/>
</dbReference>
<evidence type="ECO:0000313" key="1">
    <source>
        <dbReference type="EMBL" id="KAK9010900.1"/>
    </source>
</evidence>
<name>A0ABR2RD76_9ROSI</name>
<dbReference type="Proteomes" id="UP001396334">
    <property type="component" value="Unassembled WGS sequence"/>
</dbReference>
<sequence length="122" mass="14119">MLLESGRVHLRQHLPSELHHNSHASRNLDFSLEQIIQAKRQRQKLGLMIIETIIQRLLVLGLGPPSSHREEEYNGFDLQQLCHHQTKLLKHSQAQRLLLNQLLLHRMSGLGYAQLIVDASRE</sequence>
<evidence type="ECO:0000313" key="2">
    <source>
        <dbReference type="Proteomes" id="UP001396334"/>
    </source>
</evidence>
<protein>
    <submittedName>
        <fullName evidence="1">Uncharacterized protein</fullName>
    </submittedName>
</protein>
<proteinExistence type="predicted"/>